<dbReference type="RefSeq" id="WP_353500367.1">
    <property type="nucleotide sequence ID" value="NZ_CP115922.1"/>
</dbReference>
<proteinExistence type="predicted"/>
<keyword evidence="1" id="KW-0614">Plasmid</keyword>
<geneLocation type="plasmid" evidence="1">
    <name>p1</name>
</geneLocation>
<accession>A0AAU8BSM4</accession>
<evidence type="ECO:0000313" key="1">
    <source>
        <dbReference type="EMBL" id="XCD19249.1"/>
    </source>
</evidence>
<organism evidence="1">
    <name type="scientific">Vibrio chaetopteri</name>
    <dbReference type="NCBI Taxonomy" id="3016528"/>
    <lineage>
        <taxon>Bacteria</taxon>
        <taxon>Pseudomonadati</taxon>
        <taxon>Pseudomonadota</taxon>
        <taxon>Gammaproteobacteria</taxon>
        <taxon>Vibrionales</taxon>
        <taxon>Vibrionaceae</taxon>
        <taxon>Vibrio</taxon>
    </lineage>
</organism>
<name>A0AAU8BSM4_9VIBR</name>
<dbReference type="EMBL" id="CP115922">
    <property type="protein sequence ID" value="XCD19249.1"/>
    <property type="molecule type" value="Genomic_DNA"/>
</dbReference>
<protein>
    <submittedName>
        <fullName evidence="1">Uncharacterized protein</fullName>
    </submittedName>
</protein>
<dbReference type="KEGG" id="vck:PG915_24125"/>
<gene>
    <name evidence="1" type="ORF">PG915_24125</name>
</gene>
<sequence length="182" mass="20875">MDIDAFESFVRNPFGFVHIQPLLEHEEDSRVFLNELIQNVISTEGDVLHGFSGSETELAIGVTHLFNCLRYKCTLHMVNSAFVISLKTATPKSGETFTVIDREGIRKQNHPLPCIIKTTPPCWFHQMMVSEEELFATNVLAFTEGEQRYSALDGSVITDECYFSKWFYTALVVRWFREIVTL</sequence>
<dbReference type="AlphaFoldDB" id="A0AAU8BSM4"/>
<reference evidence="1" key="1">
    <citation type="submission" date="2023-01" db="EMBL/GenBank/DDBJ databases">
        <title>Vibrio sp. CB1-14 genome sequencing.</title>
        <authorList>
            <person name="Otstavnykh N."/>
            <person name="Isaeva M."/>
            <person name="Meleshko D."/>
        </authorList>
    </citation>
    <scope>NUCLEOTIDE SEQUENCE</scope>
    <source>
        <strain evidence="1">CB1-14</strain>
        <plasmid evidence="1">p1</plasmid>
    </source>
</reference>